<comment type="caution">
    <text evidence="5">The sequence shown here is derived from an EMBL/GenBank/DDBJ whole genome shotgun (WGS) entry which is preliminary data.</text>
</comment>
<dbReference type="Pfam" id="PF26640">
    <property type="entry name" value="DUF8212"/>
    <property type="match status" value="1"/>
</dbReference>
<feature type="repeat" description="ANK" evidence="1">
    <location>
        <begin position="884"/>
        <end position="916"/>
    </location>
</feature>
<proteinExistence type="predicted"/>
<dbReference type="PANTHER" id="PTHR10622">
    <property type="entry name" value="HET DOMAIN-CONTAINING PROTEIN"/>
    <property type="match status" value="1"/>
</dbReference>
<dbReference type="Pfam" id="PF12796">
    <property type="entry name" value="Ank_2"/>
    <property type="match status" value="2"/>
</dbReference>
<dbReference type="EMBL" id="JMSE01001452">
    <property type="protein sequence ID" value="KDN60951.1"/>
    <property type="molecule type" value="Genomic_DNA"/>
</dbReference>
<dbReference type="Pfam" id="PF00023">
    <property type="entry name" value="Ank"/>
    <property type="match status" value="1"/>
</dbReference>
<feature type="repeat" description="ANK" evidence="1">
    <location>
        <begin position="851"/>
        <end position="883"/>
    </location>
</feature>
<feature type="repeat" description="ANK" evidence="1">
    <location>
        <begin position="918"/>
        <end position="951"/>
    </location>
</feature>
<evidence type="ECO:0000313" key="5">
    <source>
        <dbReference type="EMBL" id="KDN60951.1"/>
    </source>
</evidence>
<keyword evidence="6" id="KW-1185">Reference proteome</keyword>
<feature type="domain" description="DUF8212" evidence="4">
    <location>
        <begin position="244"/>
        <end position="272"/>
    </location>
</feature>
<gene>
    <name evidence="5" type="ORF">CSUB01_12125</name>
</gene>
<feature type="domain" description="Heterokaryon incompatibility" evidence="3">
    <location>
        <begin position="22"/>
        <end position="126"/>
    </location>
</feature>
<evidence type="ECO:0000256" key="1">
    <source>
        <dbReference type="PROSITE-ProRule" id="PRU00023"/>
    </source>
</evidence>
<evidence type="ECO:0000259" key="3">
    <source>
        <dbReference type="Pfam" id="PF06985"/>
    </source>
</evidence>
<evidence type="ECO:0000256" key="2">
    <source>
        <dbReference type="SAM" id="MobiDB-lite"/>
    </source>
</evidence>
<dbReference type="PROSITE" id="PS50297">
    <property type="entry name" value="ANK_REP_REGION"/>
    <property type="match status" value="2"/>
</dbReference>
<dbReference type="InterPro" id="IPR010730">
    <property type="entry name" value="HET"/>
</dbReference>
<dbReference type="Proteomes" id="UP000027238">
    <property type="component" value="Unassembled WGS sequence"/>
</dbReference>
<keyword evidence="1" id="KW-0040">ANK repeat</keyword>
<evidence type="ECO:0000259" key="4">
    <source>
        <dbReference type="Pfam" id="PF26640"/>
    </source>
</evidence>
<dbReference type="OMA" id="RWEVCHE"/>
<dbReference type="Gene3D" id="1.25.40.20">
    <property type="entry name" value="Ankyrin repeat-containing domain"/>
    <property type="match status" value="2"/>
</dbReference>
<dbReference type="AlphaFoldDB" id="A0A066X5B5"/>
<name>A0A066X5B5_COLSU</name>
<dbReference type="InterPro" id="IPR036770">
    <property type="entry name" value="Ankyrin_rpt-contain_sf"/>
</dbReference>
<dbReference type="HOGENOM" id="CLU_000288_138_8_1"/>
<dbReference type="STRING" id="1173701.A0A066X5B5"/>
<feature type="compositionally biased region" description="Basic and acidic residues" evidence="2">
    <location>
        <begin position="47"/>
        <end position="62"/>
    </location>
</feature>
<organism evidence="5 6">
    <name type="scientific">Colletotrichum sublineola</name>
    <name type="common">Sorghum anthracnose fungus</name>
    <dbReference type="NCBI Taxonomy" id="1173701"/>
    <lineage>
        <taxon>Eukaryota</taxon>
        <taxon>Fungi</taxon>
        <taxon>Dikarya</taxon>
        <taxon>Ascomycota</taxon>
        <taxon>Pezizomycotina</taxon>
        <taxon>Sordariomycetes</taxon>
        <taxon>Hypocreomycetidae</taxon>
        <taxon>Glomerellales</taxon>
        <taxon>Glomerellaceae</taxon>
        <taxon>Colletotrichum</taxon>
        <taxon>Colletotrichum graminicola species complex</taxon>
    </lineage>
</organism>
<dbReference type="OrthoDB" id="194358at2759"/>
<dbReference type="eggNOG" id="KOG4177">
    <property type="taxonomic scope" value="Eukaryota"/>
</dbReference>
<protein>
    <submittedName>
        <fullName evidence="5">Uncharacterized protein</fullName>
    </submittedName>
</protein>
<dbReference type="Pfam" id="PF06985">
    <property type="entry name" value="HET"/>
    <property type="match status" value="1"/>
</dbReference>
<sequence length="1042" mass="116164">MWFIDSRTLELVEVQGGPRHSYAILSHTWGSDEVTFQSFKAMSKASNETKRPGEEDGRENMRAKSGFQKIRDTAVLAKSHGYDYLWVDTCCIDKTSSAELSESINSMYRWYQKAAVCYAYLSDVEPVDTEDPFSETSSFRRSRWFTRGWTLQELIAPKTVEFYAGNWSFIDTIRFESNFCQLVAEITGIHPQVLASTTSLVDVSIANKMCWAAPRQTTRPEDIAYCMMGLFNVNMPLLYGEGERSFLRLQEEILKETDDQSLFLWGLSSGGSPGGSPNSDDLFGLLAKSPKAFSQVAVGHVRPLPPPESYESSPASVTNQGLRTTMLLIPVRPDTDEYYAVLDCLVSDSTSSSMYLSPRIILRRLWSDQFARVNSKEGSVILLPQEQSDEAEGSYESIYVRQNPFYALPELRVRSKYPKTAGTKNDGRVPFSIIGVHPPERWDAALSVIRTKEPQSDRTIAVLRFDSNEPGHASVCNVAIGLRRISGRWEVCHEKYPDSGDSLESIYLRTPNISAGSQAASYQASNELGYITTDTTEYQRRGRRIILLDVFSRSELDVDHNQSPILQMKLLQLSRNPVLPFNEITAATRLCCYEETFLDIVSPIRETRDGVKIRFSGNIATRFGSEVHAARIGRNSPYVALLNAIRARDDQTVQKLAKKNNGILEMETDEFDKFRAIHWAAALGSQPIVKTLMRLGVDTTSRSASGFMAVHIALLNGHLNLAAYMLEEDRQLLLNKPRTNLSRVGWLRESESVWSEPSQSPDIFHKFATGRLDTILHLLSAYVPWGWASQRFQRLIEHIKGDLLGSQSFPHINCLGELPIHRAAATGSLQALEALVDLTDTTSQINARDDAGRSVLFHAACGGHREVISKLVSLGAMLDVGDDYGRSPLHAAVMAGKTHAVQALLALRAAADNVTHALGLTPLHFACLYGSTDCIIELLKRRDSGSADVNRWSTGDGAFFQPLHLAVANGYLEAVSRLCEAGCETEHRCDGYLKLTTVKAGKECIGRLHKLEDPINPMELAFFFLNHPEIGAELRRFQKGGR</sequence>
<dbReference type="PANTHER" id="PTHR10622:SF10">
    <property type="entry name" value="HET DOMAIN-CONTAINING PROTEIN"/>
    <property type="match status" value="1"/>
</dbReference>
<feature type="region of interest" description="Disordered" evidence="2">
    <location>
        <begin position="44"/>
        <end position="63"/>
    </location>
</feature>
<dbReference type="SUPFAM" id="SSF48403">
    <property type="entry name" value="Ankyrin repeat"/>
    <property type="match status" value="1"/>
</dbReference>
<dbReference type="InterPro" id="IPR058525">
    <property type="entry name" value="DUF8212"/>
</dbReference>
<dbReference type="InterPro" id="IPR002110">
    <property type="entry name" value="Ankyrin_rpt"/>
</dbReference>
<dbReference type="SMART" id="SM00248">
    <property type="entry name" value="ANK"/>
    <property type="match status" value="7"/>
</dbReference>
<dbReference type="PROSITE" id="PS50088">
    <property type="entry name" value="ANK_REPEAT"/>
    <property type="match status" value="4"/>
</dbReference>
<evidence type="ECO:0000313" key="6">
    <source>
        <dbReference type="Proteomes" id="UP000027238"/>
    </source>
</evidence>
<feature type="repeat" description="ANK" evidence="1">
    <location>
        <begin position="672"/>
        <end position="704"/>
    </location>
</feature>
<reference evidence="6" key="1">
    <citation type="journal article" date="2014" name="Genome Announc.">
        <title>Draft genome sequence of Colletotrichum sublineola, a destructive pathogen of cultivated sorghum.</title>
        <authorList>
            <person name="Baroncelli R."/>
            <person name="Sanz-Martin J.M."/>
            <person name="Rech G.E."/>
            <person name="Sukno S.A."/>
            <person name="Thon M.R."/>
        </authorList>
    </citation>
    <scope>NUCLEOTIDE SEQUENCE [LARGE SCALE GENOMIC DNA]</scope>
    <source>
        <strain evidence="6">TX430BB</strain>
    </source>
</reference>
<accession>A0A066X5B5</accession>